<proteinExistence type="predicted"/>
<protein>
    <recommendedName>
        <fullName evidence="5">Lipopolysaccharide assembly protein A domain-containing protein</fullName>
    </recommendedName>
</protein>
<accession>A0A1F5ZK90</accession>
<evidence type="ECO:0000313" key="3">
    <source>
        <dbReference type="EMBL" id="OGG12909.1"/>
    </source>
</evidence>
<evidence type="ECO:0000256" key="2">
    <source>
        <dbReference type="SAM" id="Phobius"/>
    </source>
</evidence>
<keyword evidence="2" id="KW-0472">Membrane</keyword>
<dbReference type="EMBL" id="MFJE01000068">
    <property type="protein sequence ID" value="OGG12909.1"/>
    <property type="molecule type" value="Genomic_DNA"/>
</dbReference>
<reference evidence="3 4" key="1">
    <citation type="journal article" date="2016" name="Nat. Commun.">
        <title>Thousands of microbial genomes shed light on interconnected biogeochemical processes in an aquifer system.</title>
        <authorList>
            <person name="Anantharaman K."/>
            <person name="Brown C.T."/>
            <person name="Hug L.A."/>
            <person name="Sharon I."/>
            <person name="Castelle C.J."/>
            <person name="Probst A.J."/>
            <person name="Thomas B.C."/>
            <person name="Singh A."/>
            <person name="Wilkins M.J."/>
            <person name="Karaoz U."/>
            <person name="Brodie E.L."/>
            <person name="Williams K.H."/>
            <person name="Hubbard S.S."/>
            <person name="Banfield J.F."/>
        </authorList>
    </citation>
    <scope>NUCLEOTIDE SEQUENCE [LARGE SCALE GENOMIC DNA]</scope>
</reference>
<gene>
    <name evidence="3" type="ORF">A2773_01725</name>
</gene>
<keyword evidence="1" id="KW-0175">Coiled coil</keyword>
<comment type="caution">
    <text evidence="3">The sequence shown here is derived from an EMBL/GenBank/DDBJ whole genome shotgun (WGS) entry which is preliminary data.</text>
</comment>
<keyword evidence="2" id="KW-1133">Transmembrane helix</keyword>
<feature type="transmembrane region" description="Helical" evidence="2">
    <location>
        <begin position="37"/>
        <end position="57"/>
    </location>
</feature>
<evidence type="ECO:0000313" key="4">
    <source>
        <dbReference type="Proteomes" id="UP000177383"/>
    </source>
</evidence>
<dbReference type="AlphaFoldDB" id="A0A1F5ZK90"/>
<dbReference type="Proteomes" id="UP000177383">
    <property type="component" value="Unassembled WGS sequence"/>
</dbReference>
<evidence type="ECO:0000256" key="1">
    <source>
        <dbReference type="SAM" id="Coils"/>
    </source>
</evidence>
<sequence length="132" mass="14553">MIGLIITIIIGFGIAYFSRHIISGVTIIIGDNTYSNIPLSVITVGTYMLGLLLAWIIEIPQSIATAIQILGLGRKISSGNNTIIKLQNKIDKLEIENIKLHEQSKSTSANKPAFGNHRPDIIQNLLHRLNLR</sequence>
<name>A0A1F5ZK90_9BACT</name>
<feature type="coiled-coil region" evidence="1">
    <location>
        <begin position="76"/>
        <end position="103"/>
    </location>
</feature>
<keyword evidence="2" id="KW-0812">Transmembrane</keyword>
<feature type="transmembrane region" description="Helical" evidence="2">
    <location>
        <begin position="6"/>
        <end position="30"/>
    </location>
</feature>
<evidence type="ECO:0008006" key="5">
    <source>
        <dbReference type="Google" id="ProtNLM"/>
    </source>
</evidence>
<organism evidence="3 4">
    <name type="scientific">Candidatus Gottesmanbacteria bacterium RIFCSPHIGHO2_01_FULL_39_10</name>
    <dbReference type="NCBI Taxonomy" id="1798375"/>
    <lineage>
        <taxon>Bacteria</taxon>
        <taxon>Candidatus Gottesmaniibacteriota</taxon>
    </lineage>
</organism>